<proteinExistence type="predicted"/>
<evidence type="ECO:0000313" key="8">
    <source>
        <dbReference type="EMBL" id="RGL00829.1"/>
    </source>
</evidence>
<dbReference type="EMBL" id="QSRD01000033">
    <property type="protein sequence ID" value="RGL00829.1"/>
    <property type="molecule type" value="Genomic_DNA"/>
</dbReference>
<feature type="domain" description="Methyltransferase small" evidence="6">
    <location>
        <begin position="121"/>
        <end position="200"/>
    </location>
</feature>
<dbReference type="InterPro" id="IPR050320">
    <property type="entry name" value="N5-glutamine_MTase"/>
</dbReference>
<evidence type="ECO:0000313" key="9">
    <source>
        <dbReference type="Proteomes" id="UP000260835"/>
    </source>
</evidence>
<reference evidence="8 9" key="1">
    <citation type="submission" date="2018-08" db="EMBL/GenBank/DDBJ databases">
        <title>A genome reference for cultivated species of the human gut microbiota.</title>
        <authorList>
            <person name="Zou Y."/>
            <person name="Xue W."/>
            <person name="Luo G."/>
        </authorList>
    </citation>
    <scope>NUCLEOTIDE SEQUENCE [LARGE SCALE GENOMIC DNA]</scope>
    <source>
        <strain evidence="8 9">TF09-12</strain>
    </source>
</reference>
<dbReference type="InterPro" id="IPR004556">
    <property type="entry name" value="HemK-like"/>
</dbReference>
<sequence>MSMTYQKMCLRLTKVYPSGEARAIVRMVLEDHFGLTLADIYTDKVTELSADDVNELEKIMLRLETGEPIQYVLGSARFCGRQFGVGKGVLIPRPETELLCQWVMESHDCPFCGLQPPAPLRLLDIGTGSGCIAITLALDMANTVVSAYDLSSDALLIARDNAIRMGAAVNFQLKDALEMTATEEMFDIIVSNPPYICENERTEMLPNVLNFEPSTALFVPNDDPLRFYRAIAQYGQTALSHGGELYFEINEHYGEEVSTMLNSLGYVEIEVRNDQFGKQRFVKALRP</sequence>
<dbReference type="InterPro" id="IPR029063">
    <property type="entry name" value="SAM-dependent_MTases_sf"/>
</dbReference>
<evidence type="ECO:0000256" key="1">
    <source>
        <dbReference type="ARBA" id="ARBA00012771"/>
    </source>
</evidence>
<dbReference type="PROSITE" id="PS00092">
    <property type="entry name" value="N6_MTASE"/>
    <property type="match status" value="1"/>
</dbReference>
<comment type="catalytic activity">
    <reaction evidence="5">
        <text>L-glutaminyl-[peptide chain release factor] + S-adenosyl-L-methionine = N(5)-methyl-L-glutaminyl-[peptide chain release factor] + S-adenosyl-L-homocysteine + H(+)</text>
        <dbReference type="Rhea" id="RHEA:42896"/>
        <dbReference type="Rhea" id="RHEA-COMP:10271"/>
        <dbReference type="Rhea" id="RHEA-COMP:10272"/>
        <dbReference type="ChEBI" id="CHEBI:15378"/>
        <dbReference type="ChEBI" id="CHEBI:30011"/>
        <dbReference type="ChEBI" id="CHEBI:57856"/>
        <dbReference type="ChEBI" id="CHEBI:59789"/>
        <dbReference type="ChEBI" id="CHEBI:61891"/>
        <dbReference type="EC" id="2.1.1.297"/>
    </reaction>
</comment>
<dbReference type="Gene3D" id="1.10.8.10">
    <property type="entry name" value="DNA helicase RuvA subunit, C-terminal domain"/>
    <property type="match status" value="1"/>
</dbReference>
<name>A0A3E4QL81_9BACT</name>
<dbReference type="InterPro" id="IPR040758">
    <property type="entry name" value="PrmC_N"/>
</dbReference>
<dbReference type="PANTHER" id="PTHR18895">
    <property type="entry name" value="HEMK METHYLTRANSFERASE"/>
    <property type="match status" value="1"/>
</dbReference>
<evidence type="ECO:0000259" key="7">
    <source>
        <dbReference type="Pfam" id="PF17827"/>
    </source>
</evidence>
<dbReference type="Pfam" id="PF05175">
    <property type="entry name" value="MTS"/>
    <property type="match status" value="1"/>
</dbReference>
<dbReference type="Pfam" id="PF17827">
    <property type="entry name" value="PrmC_N"/>
    <property type="match status" value="1"/>
</dbReference>
<dbReference type="Proteomes" id="UP000260835">
    <property type="component" value="Unassembled WGS sequence"/>
</dbReference>
<evidence type="ECO:0000256" key="5">
    <source>
        <dbReference type="ARBA" id="ARBA00048391"/>
    </source>
</evidence>
<dbReference type="PANTHER" id="PTHR18895:SF74">
    <property type="entry name" value="MTRF1L RELEASE FACTOR GLUTAMINE METHYLTRANSFERASE"/>
    <property type="match status" value="1"/>
</dbReference>
<accession>A0A3E4QL81</accession>
<dbReference type="GO" id="GO:0003676">
    <property type="term" value="F:nucleic acid binding"/>
    <property type="evidence" value="ECO:0007669"/>
    <property type="project" value="InterPro"/>
</dbReference>
<dbReference type="CDD" id="cd02440">
    <property type="entry name" value="AdoMet_MTases"/>
    <property type="match status" value="1"/>
</dbReference>
<dbReference type="SUPFAM" id="SSF53335">
    <property type="entry name" value="S-adenosyl-L-methionine-dependent methyltransferases"/>
    <property type="match status" value="1"/>
</dbReference>
<dbReference type="GO" id="GO:0032259">
    <property type="term" value="P:methylation"/>
    <property type="evidence" value="ECO:0007669"/>
    <property type="project" value="UniProtKB-KW"/>
</dbReference>
<dbReference type="Gene3D" id="3.40.50.150">
    <property type="entry name" value="Vaccinia Virus protein VP39"/>
    <property type="match status" value="1"/>
</dbReference>
<keyword evidence="2 8" id="KW-0489">Methyltransferase</keyword>
<dbReference type="AlphaFoldDB" id="A0A3E4QL81"/>
<evidence type="ECO:0000256" key="2">
    <source>
        <dbReference type="ARBA" id="ARBA00022603"/>
    </source>
</evidence>
<dbReference type="InterPro" id="IPR019874">
    <property type="entry name" value="RF_methyltr_PrmC"/>
</dbReference>
<dbReference type="InterPro" id="IPR007848">
    <property type="entry name" value="Small_mtfrase_dom"/>
</dbReference>
<evidence type="ECO:0000259" key="6">
    <source>
        <dbReference type="Pfam" id="PF05175"/>
    </source>
</evidence>
<comment type="caution">
    <text evidence="8">The sequence shown here is derived from an EMBL/GenBank/DDBJ whole genome shotgun (WGS) entry which is preliminary data.</text>
</comment>
<organism evidence="8 9">
    <name type="scientific">Prevotella disiens</name>
    <dbReference type="NCBI Taxonomy" id="28130"/>
    <lineage>
        <taxon>Bacteria</taxon>
        <taxon>Pseudomonadati</taxon>
        <taxon>Bacteroidota</taxon>
        <taxon>Bacteroidia</taxon>
        <taxon>Bacteroidales</taxon>
        <taxon>Prevotellaceae</taxon>
        <taxon>Prevotella</taxon>
    </lineage>
</organism>
<feature type="domain" description="Release factor glutamine methyltransferase N-terminal" evidence="7">
    <location>
        <begin position="11"/>
        <end position="74"/>
    </location>
</feature>
<keyword evidence="4" id="KW-0949">S-adenosyl-L-methionine</keyword>
<dbReference type="InterPro" id="IPR002052">
    <property type="entry name" value="DNA_methylase_N6_adenine_CS"/>
</dbReference>
<protein>
    <recommendedName>
        <fullName evidence="1">peptide chain release factor N(5)-glutamine methyltransferase</fullName>
        <ecNumber evidence="1">2.1.1.297</ecNumber>
    </recommendedName>
</protein>
<evidence type="ECO:0000256" key="3">
    <source>
        <dbReference type="ARBA" id="ARBA00022679"/>
    </source>
</evidence>
<gene>
    <name evidence="8" type="primary">prmC</name>
    <name evidence="8" type="ORF">DXC89_05545</name>
</gene>
<keyword evidence="3 8" id="KW-0808">Transferase</keyword>
<dbReference type="GO" id="GO:0102559">
    <property type="term" value="F:peptide chain release factor N(5)-glutamine methyltransferase activity"/>
    <property type="evidence" value="ECO:0007669"/>
    <property type="project" value="UniProtKB-EC"/>
</dbReference>
<dbReference type="NCBIfam" id="TIGR00536">
    <property type="entry name" value="hemK_fam"/>
    <property type="match status" value="1"/>
</dbReference>
<dbReference type="EC" id="2.1.1.297" evidence="1"/>
<evidence type="ECO:0000256" key="4">
    <source>
        <dbReference type="ARBA" id="ARBA00022691"/>
    </source>
</evidence>
<dbReference type="NCBIfam" id="TIGR03534">
    <property type="entry name" value="RF_mod_PrmC"/>
    <property type="match status" value="1"/>
</dbReference>